<dbReference type="PANTHER" id="PTHR37953:SF1">
    <property type="entry name" value="UPF0127 PROTEIN MJ1496"/>
    <property type="match status" value="1"/>
</dbReference>
<sequence length="132" mass="15069">MSAVKDGDKYTLRVGKGSRTTFQVKLAVSDEVKIRGLSGRRHMPWNEGLLFLYDSMAVQSMWMVDMMFALDIVWLNDWFEIVHITYNTPPCTTKPNCVSYDSKYKVKYAIEMNAGAAEDHGFTIGKTLYVII</sequence>
<dbReference type="EMBL" id="MN739582">
    <property type="protein sequence ID" value="QHT14409.1"/>
    <property type="molecule type" value="Genomic_DNA"/>
</dbReference>
<accession>A0A6C0DEM1</accession>
<dbReference type="InterPro" id="IPR003795">
    <property type="entry name" value="DUF192"/>
</dbReference>
<proteinExistence type="predicted"/>
<dbReference type="PANTHER" id="PTHR37953">
    <property type="entry name" value="UPF0127 PROTEIN MJ1496"/>
    <property type="match status" value="1"/>
</dbReference>
<evidence type="ECO:0000313" key="1">
    <source>
        <dbReference type="EMBL" id="QHT14409.1"/>
    </source>
</evidence>
<dbReference type="InterPro" id="IPR038695">
    <property type="entry name" value="Saro_0823-like_sf"/>
</dbReference>
<dbReference type="Pfam" id="PF02643">
    <property type="entry name" value="DUF192"/>
    <property type="match status" value="1"/>
</dbReference>
<evidence type="ECO:0008006" key="2">
    <source>
        <dbReference type="Google" id="ProtNLM"/>
    </source>
</evidence>
<dbReference type="AlphaFoldDB" id="A0A6C0DEM1"/>
<name>A0A6C0DEM1_9ZZZZ</name>
<organism evidence="1">
    <name type="scientific">viral metagenome</name>
    <dbReference type="NCBI Taxonomy" id="1070528"/>
    <lineage>
        <taxon>unclassified sequences</taxon>
        <taxon>metagenomes</taxon>
        <taxon>organismal metagenomes</taxon>
    </lineage>
</organism>
<protein>
    <recommendedName>
        <fullName evidence="2">DUF192 domain-containing protein</fullName>
    </recommendedName>
</protein>
<dbReference type="Gene3D" id="2.60.120.1140">
    <property type="entry name" value="Protein of unknown function DUF192"/>
    <property type="match status" value="1"/>
</dbReference>
<reference evidence="1" key="1">
    <citation type="journal article" date="2020" name="Nature">
        <title>Giant virus diversity and host interactions through global metagenomics.</title>
        <authorList>
            <person name="Schulz F."/>
            <person name="Roux S."/>
            <person name="Paez-Espino D."/>
            <person name="Jungbluth S."/>
            <person name="Walsh D.A."/>
            <person name="Denef V.J."/>
            <person name="McMahon K.D."/>
            <person name="Konstantinidis K.T."/>
            <person name="Eloe-Fadrosh E.A."/>
            <person name="Kyrpides N.C."/>
            <person name="Woyke T."/>
        </authorList>
    </citation>
    <scope>NUCLEOTIDE SEQUENCE</scope>
    <source>
        <strain evidence="1">GVMAG-M-3300023174-137</strain>
    </source>
</reference>